<proteinExistence type="predicted"/>
<keyword evidence="5" id="KW-1185">Reference proteome</keyword>
<evidence type="ECO:0000313" key="5">
    <source>
        <dbReference type="Proteomes" id="UP001260072"/>
    </source>
</evidence>
<evidence type="ECO:0000313" key="4">
    <source>
        <dbReference type="EMBL" id="MDR5690581.1"/>
    </source>
</evidence>
<evidence type="ECO:0000256" key="1">
    <source>
        <dbReference type="ARBA" id="ARBA00022723"/>
    </source>
</evidence>
<dbReference type="PANTHER" id="PTHR45953:SF1">
    <property type="entry name" value="IDURONATE 2-SULFATASE"/>
    <property type="match status" value="1"/>
</dbReference>
<comment type="caution">
    <text evidence="4">The sequence shown here is derived from an EMBL/GenBank/DDBJ whole genome shotgun (WGS) entry which is preliminary data.</text>
</comment>
<keyword evidence="1" id="KW-0479">Metal-binding</keyword>
<gene>
    <name evidence="4" type="ORF">RH861_00730</name>
</gene>
<keyword evidence="2" id="KW-0378">Hydrolase</keyword>
<evidence type="ECO:0000259" key="3">
    <source>
        <dbReference type="Pfam" id="PF00884"/>
    </source>
</evidence>
<dbReference type="InterPro" id="IPR000917">
    <property type="entry name" value="Sulfatase_N"/>
</dbReference>
<organism evidence="4 5">
    <name type="scientific">Agromyces indicus</name>
    <dbReference type="NCBI Taxonomy" id="758919"/>
    <lineage>
        <taxon>Bacteria</taxon>
        <taxon>Bacillati</taxon>
        <taxon>Actinomycetota</taxon>
        <taxon>Actinomycetes</taxon>
        <taxon>Micrococcales</taxon>
        <taxon>Microbacteriaceae</taxon>
        <taxon>Agromyces</taxon>
    </lineage>
</organism>
<dbReference type="EMBL" id="JAVKGS010000001">
    <property type="protein sequence ID" value="MDR5690581.1"/>
    <property type="molecule type" value="Genomic_DNA"/>
</dbReference>
<reference evidence="5" key="1">
    <citation type="submission" date="2023-07" db="EMBL/GenBank/DDBJ databases">
        <title>Description of three actinobacteria isolated from air of manufacturing shop in a pharmaceutical factory.</title>
        <authorList>
            <person name="Zhang D.-F."/>
        </authorList>
    </citation>
    <scope>NUCLEOTIDE SEQUENCE [LARGE SCALE GENOMIC DNA]</scope>
    <source>
        <strain evidence="5">CCTCC AB 2011122</strain>
    </source>
</reference>
<feature type="domain" description="Sulfatase N-terminal" evidence="3">
    <location>
        <begin position="6"/>
        <end position="338"/>
    </location>
</feature>
<accession>A0ABU1FGP4</accession>
<evidence type="ECO:0000256" key="2">
    <source>
        <dbReference type="ARBA" id="ARBA00022801"/>
    </source>
</evidence>
<name>A0ABU1FGP4_9MICO</name>
<dbReference type="Proteomes" id="UP001260072">
    <property type="component" value="Unassembled WGS sequence"/>
</dbReference>
<dbReference type="SUPFAM" id="SSF53649">
    <property type="entry name" value="Alkaline phosphatase-like"/>
    <property type="match status" value="1"/>
</dbReference>
<dbReference type="RefSeq" id="WP_310519314.1">
    <property type="nucleotide sequence ID" value="NZ_BAABBS010000001.1"/>
</dbReference>
<dbReference type="Gene3D" id="3.40.720.10">
    <property type="entry name" value="Alkaline Phosphatase, subunit A"/>
    <property type="match status" value="1"/>
</dbReference>
<protein>
    <submittedName>
        <fullName evidence="4">Sulfatase-like hydrolase/transferase</fullName>
    </submittedName>
</protein>
<dbReference type="Pfam" id="PF00884">
    <property type="entry name" value="Sulfatase"/>
    <property type="match status" value="1"/>
</dbReference>
<dbReference type="PANTHER" id="PTHR45953">
    <property type="entry name" value="IDURONATE 2-SULFATASE"/>
    <property type="match status" value="1"/>
</dbReference>
<sequence>MSTKKPNVLWIMADELRADALSCYGNAQPQISTPNIDALAARGVLFERAYTSSPVCVPARQAMLSGQSPLASGILNNEGYAPEDAARVEMFTETFARSGWTTTSFGKEHLPGARSPWQHDDHAGSGMGELLQRAAENEVEIRRSPGIGHVFSAVLPEGSELGSETITRATAEALAAAEGPFVLRASYVQPHKPMVVPEPWASRYADVEFDVPRSPDDSGNEFEREWGRLTQGHALSVGDVQASFRMYHAAVAWLDDQVGAIMRALDESGLRESTIVVFSTDHGASLGEYGIMAKHTFAPESHRVPFIVSWPGVLPEGQRRGDLTVSEDLAATLLGLAGLAKPATCTARDLFADVAPSVVLSAIGYGHATSRAFPNRDTGAGPDGRGWPQRVCARTNRYRLDLTSRLGGAPASEQDEDVFFADTLVDPAERTNLAGDPRYRDQVTELRDLVGRAAREIPVAAVREDEFAVTRAATQPL</sequence>
<dbReference type="InterPro" id="IPR017850">
    <property type="entry name" value="Alkaline_phosphatase_core_sf"/>
</dbReference>